<dbReference type="InterPro" id="IPR020843">
    <property type="entry name" value="ER"/>
</dbReference>
<evidence type="ECO:0000256" key="1">
    <source>
        <dbReference type="SAM" id="MobiDB-lite"/>
    </source>
</evidence>
<dbReference type="SUPFAM" id="SSF50129">
    <property type="entry name" value="GroES-like"/>
    <property type="match status" value="1"/>
</dbReference>
<evidence type="ECO:0000259" key="2">
    <source>
        <dbReference type="SMART" id="SM00829"/>
    </source>
</evidence>
<dbReference type="Pfam" id="PF13602">
    <property type="entry name" value="ADH_zinc_N_2"/>
    <property type="match status" value="1"/>
</dbReference>
<feature type="domain" description="Enoyl reductase (ER)" evidence="2">
    <location>
        <begin position="10"/>
        <end position="321"/>
    </location>
</feature>
<dbReference type="EMBL" id="CP034539">
    <property type="protein sequence ID" value="AZQ37996.1"/>
    <property type="molecule type" value="Genomic_DNA"/>
</dbReference>
<feature type="region of interest" description="Disordered" evidence="1">
    <location>
        <begin position="1"/>
        <end position="23"/>
    </location>
</feature>
<dbReference type="Gene3D" id="3.40.50.720">
    <property type="entry name" value="NAD(P)-binding Rossmann-like Domain"/>
    <property type="match status" value="1"/>
</dbReference>
<dbReference type="SUPFAM" id="SSF51735">
    <property type="entry name" value="NAD(P)-binding Rossmann-fold domains"/>
    <property type="match status" value="1"/>
</dbReference>
<dbReference type="InterPro" id="IPR011032">
    <property type="entry name" value="GroES-like_sf"/>
</dbReference>
<dbReference type="Proteomes" id="UP000280298">
    <property type="component" value="Chromosome"/>
</dbReference>
<dbReference type="Gene3D" id="3.90.180.10">
    <property type="entry name" value="Medium-chain alcohol dehydrogenases, catalytic domain"/>
    <property type="match status" value="1"/>
</dbReference>
<dbReference type="CDD" id="cd08244">
    <property type="entry name" value="MDR_enoyl_red"/>
    <property type="match status" value="1"/>
</dbReference>
<sequence length="324" mass="33640">MLVAQVNRFGPPEVLTPTQAPDPVAGEGQTVIDVAVADILFIETQVRNGWGREFFSVEPPYVPGDGVAGHVRAVGPGVDPAWVGRRVAAHAGGYGGYAEQVVVPVEALIPVPDGLELPQAAALLNDGTTALTVFEAAEVTKDDQVLITAAAGGLGSLLVQLSHAAGARTIAAARGERKLATAHERGADVLADYSDPDWTTRVREATGGRGVDVVFDGVGGAVGRAAFELTAPGARFSAHGAPSGSFTDVDTRAAQERGVRLRGIQDVQRSAEDRRRLATQAVEAAARGELRPLIGRTFPLAQAAAAHRALEAREVIGKALLLLP</sequence>
<keyword evidence="4" id="KW-1185">Reference proteome</keyword>
<name>A0A3S9MFQ7_9ACTN</name>
<dbReference type="GO" id="GO:0016491">
    <property type="term" value="F:oxidoreductase activity"/>
    <property type="evidence" value="ECO:0007669"/>
    <property type="project" value="InterPro"/>
</dbReference>
<dbReference type="KEGG" id="scya:EJ357_34840"/>
<dbReference type="InterPro" id="IPR013154">
    <property type="entry name" value="ADH-like_N"/>
</dbReference>
<dbReference type="PANTHER" id="PTHR43677:SF4">
    <property type="entry name" value="QUINONE OXIDOREDUCTASE-LIKE PROTEIN 2"/>
    <property type="match status" value="1"/>
</dbReference>
<dbReference type="SMART" id="SM00829">
    <property type="entry name" value="PKS_ER"/>
    <property type="match status" value="1"/>
</dbReference>
<dbReference type="PANTHER" id="PTHR43677">
    <property type="entry name" value="SHORT-CHAIN DEHYDROGENASE/REDUCTASE"/>
    <property type="match status" value="1"/>
</dbReference>
<accession>A0A3S9MFQ7</accession>
<dbReference type="RefSeq" id="WP_126395655.1">
    <property type="nucleotide sequence ID" value="NZ_CP034539.1"/>
</dbReference>
<evidence type="ECO:0000313" key="4">
    <source>
        <dbReference type="Proteomes" id="UP000280298"/>
    </source>
</evidence>
<protein>
    <submittedName>
        <fullName evidence="3">NADPH:quinone reductase</fullName>
    </submittedName>
</protein>
<evidence type="ECO:0000313" key="3">
    <source>
        <dbReference type="EMBL" id="AZQ37996.1"/>
    </source>
</evidence>
<proteinExistence type="predicted"/>
<gene>
    <name evidence="3" type="ORF">EJ357_34840</name>
</gene>
<dbReference type="InterPro" id="IPR051397">
    <property type="entry name" value="Zn-ADH-like_protein"/>
</dbReference>
<dbReference type="Pfam" id="PF08240">
    <property type="entry name" value="ADH_N"/>
    <property type="match status" value="1"/>
</dbReference>
<organism evidence="3 4">
    <name type="scientific">Streptomyces cyaneochromogenes</name>
    <dbReference type="NCBI Taxonomy" id="2496836"/>
    <lineage>
        <taxon>Bacteria</taxon>
        <taxon>Bacillati</taxon>
        <taxon>Actinomycetota</taxon>
        <taxon>Actinomycetes</taxon>
        <taxon>Kitasatosporales</taxon>
        <taxon>Streptomycetaceae</taxon>
        <taxon>Streptomyces</taxon>
    </lineage>
</organism>
<dbReference type="InterPro" id="IPR036291">
    <property type="entry name" value="NAD(P)-bd_dom_sf"/>
</dbReference>
<dbReference type="AlphaFoldDB" id="A0A3S9MFQ7"/>
<reference evidence="3 4" key="1">
    <citation type="journal article" date="2019" name="Int. J. Syst. Evol. Microbiol.">
        <title>Streptomyces cyaneochromogenes sp. nov., a blue pigment-producing actinomycete from manganese-contaminated soil.</title>
        <authorList>
            <person name="Tang X."/>
            <person name="Zhao J."/>
            <person name="Li K."/>
            <person name="Chen Z."/>
            <person name="Sun Y."/>
            <person name="Gao J."/>
        </authorList>
    </citation>
    <scope>NUCLEOTIDE SEQUENCE [LARGE SCALE GENOMIC DNA]</scope>
    <source>
        <strain evidence="3 4">MK-45</strain>
    </source>
</reference>
<dbReference type="OrthoDB" id="5195079at2"/>